<dbReference type="AlphaFoldDB" id="A0A5E7AN64"/>
<gene>
    <name evidence="1" type="ORF">PS723_00800</name>
</gene>
<dbReference type="OrthoDB" id="194359at2"/>
<sequence length="240" mass="26914">MKGQDILLLFKLVSLEEQELGDESKKIRLNVSRRLDELEAQEIREESGRYIDVERTVKIVGIQLSDALDWQGWDDEPYDELPVNTESYTVRGLAAALGLGKTEISSSLKRCREVGLVISYLEENLPRVNRRGLLDLVAHGLKYFFPARPGAIVRGIPTAFAAPILEGKLMSAGELIPVWPSAQGKKKGQAITPIYKTVPQAVKSDYLLYHYLALVDAVRIGSPREAEVANSMLRKWMLHE</sequence>
<organism evidence="1 2">
    <name type="scientific">Pseudomonas fluorescens</name>
    <dbReference type="NCBI Taxonomy" id="294"/>
    <lineage>
        <taxon>Bacteria</taxon>
        <taxon>Pseudomonadati</taxon>
        <taxon>Pseudomonadota</taxon>
        <taxon>Gammaproteobacteria</taxon>
        <taxon>Pseudomonadales</taxon>
        <taxon>Pseudomonadaceae</taxon>
        <taxon>Pseudomonas</taxon>
    </lineage>
</organism>
<name>A0A5E7AN64_PSEFL</name>
<dbReference type="Proteomes" id="UP000379480">
    <property type="component" value="Unassembled WGS sequence"/>
</dbReference>
<evidence type="ECO:0000313" key="2">
    <source>
        <dbReference type="Proteomes" id="UP000379480"/>
    </source>
</evidence>
<reference evidence="1 2" key="1">
    <citation type="submission" date="2019-09" db="EMBL/GenBank/DDBJ databases">
        <authorList>
            <person name="Chandra G."/>
            <person name="Truman W A."/>
        </authorList>
    </citation>
    <scope>NUCLEOTIDE SEQUENCE [LARGE SCALE GENOMIC DNA]</scope>
    <source>
        <strain evidence="1">PS723</strain>
    </source>
</reference>
<evidence type="ECO:0000313" key="1">
    <source>
        <dbReference type="EMBL" id="VVN77161.1"/>
    </source>
</evidence>
<dbReference type="RefSeq" id="WP_150802384.1">
    <property type="nucleotide sequence ID" value="NZ_CABVHY010000003.1"/>
</dbReference>
<dbReference type="EMBL" id="CABVHY010000003">
    <property type="protein sequence ID" value="VVN77161.1"/>
    <property type="molecule type" value="Genomic_DNA"/>
</dbReference>
<proteinExistence type="predicted"/>
<protein>
    <submittedName>
        <fullName evidence="1">Uncharacterized protein</fullName>
    </submittedName>
</protein>
<accession>A0A5E7AN64</accession>